<dbReference type="HOGENOM" id="CLU_058155_0_0_7"/>
<dbReference type="PANTHER" id="PTHR43196">
    <property type="entry name" value="SULFATE ADENYLYLTRANSFERASE SUBUNIT 2"/>
    <property type="match status" value="1"/>
</dbReference>
<reference evidence="2 3" key="1">
    <citation type="journal article" date="2011" name="J. Bacteriol.">
        <title>Genome sequence of the mercury-methylating and pleomorphic Desulfovibrio africanus Strain Walvis Bay.</title>
        <authorList>
            <person name="Brown S.D."/>
            <person name="Wall J.D."/>
            <person name="Kucken A.M."/>
            <person name="Gilmour C.C."/>
            <person name="Podar M."/>
            <person name="Brandt C.C."/>
            <person name="Teshima H."/>
            <person name="Detter J.C."/>
            <person name="Han C.S."/>
            <person name="Land M.L."/>
            <person name="Lucas S."/>
            <person name="Han J."/>
            <person name="Pennacchio L."/>
            <person name="Nolan M."/>
            <person name="Pitluck S."/>
            <person name="Woyke T."/>
            <person name="Goodwin L."/>
            <person name="Palumbo A.V."/>
            <person name="Elias D.A."/>
        </authorList>
    </citation>
    <scope>NUCLEOTIDE SEQUENCE [LARGE SCALE GENOMIC DNA]</scope>
    <source>
        <strain evidence="2 3">Walvis Bay</strain>
    </source>
</reference>
<evidence type="ECO:0000313" key="2">
    <source>
        <dbReference type="EMBL" id="EGJ50279.1"/>
    </source>
</evidence>
<protein>
    <submittedName>
        <fullName evidence="2">Phosphoadenosine phosphosulfate reductase</fullName>
    </submittedName>
</protein>
<dbReference type="eggNOG" id="COG0175">
    <property type="taxonomic scope" value="Bacteria"/>
</dbReference>
<dbReference type="GO" id="GO:0003824">
    <property type="term" value="F:catalytic activity"/>
    <property type="evidence" value="ECO:0007669"/>
    <property type="project" value="InterPro"/>
</dbReference>
<dbReference type="STRING" id="690850.Desaf_1950"/>
<dbReference type="SUPFAM" id="SSF52402">
    <property type="entry name" value="Adenine nucleotide alpha hydrolases-like"/>
    <property type="match status" value="1"/>
</dbReference>
<keyword evidence="3" id="KW-1185">Reference proteome</keyword>
<dbReference type="KEGG" id="daf:Desaf_1950"/>
<dbReference type="Proteomes" id="UP000007844">
    <property type="component" value="Chromosome"/>
</dbReference>
<dbReference type="AlphaFoldDB" id="F3Z335"/>
<accession>F3Z335</accession>
<dbReference type="EMBL" id="CP003221">
    <property type="protein sequence ID" value="EGJ50279.1"/>
    <property type="molecule type" value="Genomic_DNA"/>
</dbReference>
<dbReference type="PANTHER" id="PTHR43196:SF2">
    <property type="entry name" value="PHOSPHOADENOSINE PHOSPHOSULFATE REDUCTASE"/>
    <property type="match status" value="1"/>
</dbReference>
<dbReference type="Gene3D" id="3.40.50.620">
    <property type="entry name" value="HUPs"/>
    <property type="match status" value="1"/>
</dbReference>
<evidence type="ECO:0000313" key="3">
    <source>
        <dbReference type="Proteomes" id="UP000007844"/>
    </source>
</evidence>
<dbReference type="Pfam" id="PF01507">
    <property type="entry name" value="PAPS_reduct"/>
    <property type="match status" value="1"/>
</dbReference>
<sequence>MLRELPLEAKIVRSLQVISCWYEAWGGKVAVSYSGGKDSEVVRWLVGQVFKDVPAVCVNTGLEYPEVMRRARESGAIMLRPKMPFHKVIQDYGWPLISKRVARGINILRNPTGANANVYRLYNEGINRFGEPVARFRVPNRWRFLVTAPFPVSDECCNLMKKAPIKPWQKETGRMPILGIVASDSDAREKNYLQHGCNAYDLKNPRSTPLGFWTEQDVLACIRKYKIQIADVYGEIVEDESGQLSTTGVRNTGCVFCGFGLHMDETPTRFQRMAETHPRLWDFCMGKLGMLQVLDYCRAHVPSAAVSERFNPWPVAQKVEQCSLLGVCA</sequence>
<dbReference type="InterPro" id="IPR014729">
    <property type="entry name" value="Rossmann-like_a/b/a_fold"/>
</dbReference>
<feature type="domain" description="Phosphoadenosine phosphosulphate reductase" evidence="1">
    <location>
        <begin position="29"/>
        <end position="70"/>
    </location>
</feature>
<organism evidence="2 3">
    <name type="scientific">Desulfocurvibacter africanus subsp. africanus str. Walvis Bay</name>
    <dbReference type="NCBI Taxonomy" id="690850"/>
    <lineage>
        <taxon>Bacteria</taxon>
        <taxon>Pseudomonadati</taxon>
        <taxon>Thermodesulfobacteriota</taxon>
        <taxon>Desulfovibrionia</taxon>
        <taxon>Desulfovibrionales</taxon>
        <taxon>Desulfovibrionaceae</taxon>
        <taxon>Desulfocurvibacter</taxon>
    </lineage>
</organism>
<name>F3Z335_DESAF</name>
<evidence type="ECO:0000259" key="1">
    <source>
        <dbReference type="Pfam" id="PF01507"/>
    </source>
</evidence>
<dbReference type="InterPro" id="IPR050128">
    <property type="entry name" value="Sulfate_adenylyltrnsfr_sub2"/>
</dbReference>
<gene>
    <name evidence="2" type="ORF">Desaf_1950</name>
</gene>
<proteinExistence type="predicted"/>
<dbReference type="InterPro" id="IPR002500">
    <property type="entry name" value="PAPS_reduct_dom"/>
</dbReference>